<dbReference type="SUPFAM" id="SSF50978">
    <property type="entry name" value="WD40 repeat-like"/>
    <property type="match status" value="1"/>
</dbReference>
<dbReference type="AlphaFoldDB" id="A0A9R0JYU9"/>
<keyword evidence="4" id="KW-0539">Nucleus</keyword>
<keyword evidence="5" id="KW-1185">Reference proteome</keyword>
<proteinExistence type="predicted"/>
<evidence type="ECO:0000313" key="6">
    <source>
        <dbReference type="RefSeq" id="XP_021851460.1"/>
    </source>
</evidence>
<dbReference type="GeneID" id="110791007"/>
<dbReference type="KEGG" id="soe:110791007"/>
<evidence type="ECO:0000256" key="4">
    <source>
        <dbReference type="ARBA" id="ARBA00023242"/>
    </source>
</evidence>
<dbReference type="PANTHER" id="PTHR22652:SF0">
    <property type="entry name" value="NUCLEOPORIN NUP43"/>
    <property type="match status" value="1"/>
</dbReference>
<dbReference type="OrthoDB" id="9890280at2759"/>
<organism evidence="5 6">
    <name type="scientific">Spinacia oleracea</name>
    <name type="common">Spinach</name>
    <dbReference type="NCBI Taxonomy" id="3562"/>
    <lineage>
        <taxon>Eukaryota</taxon>
        <taxon>Viridiplantae</taxon>
        <taxon>Streptophyta</taxon>
        <taxon>Embryophyta</taxon>
        <taxon>Tracheophyta</taxon>
        <taxon>Spermatophyta</taxon>
        <taxon>Magnoliopsida</taxon>
        <taxon>eudicotyledons</taxon>
        <taxon>Gunneridae</taxon>
        <taxon>Pentapetalae</taxon>
        <taxon>Caryophyllales</taxon>
        <taxon>Chenopodiaceae</taxon>
        <taxon>Chenopodioideae</taxon>
        <taxon>Anserineae</taxon>
        <taxon>Spinacia</taxon>
    </lineage>
</organism>
<gene>
    <name evidence="6" type="primary">LOC110791007</name>
</gene>
<reference evidence="6" key="2">
    <citation type="submission" date="2025-08" db="UniProtKB">
        <authorList>
            <consortium name="RefSeq"/>
        </authorList>
    </citation>
    <scope>IDENTIFICATION</scope>
    <source>
        <tissue evidence="6">Leaf</tissue>
    </source>
</reference>
<evidence type="ECO:0000256" key="2">
    <source>
        <dbReference type="ARBA" id="ARBA00022574"/>
    </source>
</evidence>
<dbReference type="InterPro" id="IPR015943">
    <property type="entry name" value="WD40/YVTN_repeat-like_dom_sf"/>
</dbReference>
<protein>
    <submittedName>
        <fullName evidence="6">Nuclear pore complex protein NUP43</fullName>
    </submittedName>
</protein>
<dbReference type="Gene3D" id="2.130.10.10">
    <property type="entry name" value="YVTN repeat-like/Quinoprotein amine dehydrogenase"/>
    <property type="match status" value="1"/>
</dbReference>
<reference evidence="5" key="1">
    <citation type="journal article" date="2021" name="Nat. Commun.">
        <title>Genomic analyses provide insights into spinach domestication and the genetic basis of agronomic traits.</title>
        <authorList>
            <person name="Cai X."/>
            <person name="Sun X."/>
            <person name="Xu C."/>
            <person name="Sun H."/>
            <person name="Wang X."/>
            <person name="Ge C."/>
            <person name="Zhang Z."/>
            <person name="Wang Q."/>
            <person name="Fei Z."/>
            <person name="Jiao C."/>
            <person name="Wang Q."/>
        </authorList>
    </citation>
    <scope>NUCLEOTIDE SEQUENCE [LARGE SCALE GENOMIC DNA]</scope>
    <source>
        <strain evidence="5">cv. Varoflay</strain>
    </source>
</reference>
<name>A0A9R0JYU9_SPIOL</name>
<comment type="subcellular location">
    <subcellularLocation>
        <location evidence="1">Nucleus</location>
    </subcellularLocation>
</comment>
<evidence type="ECO:0000313" key="5">
    <source>
        <dbReference type="Proteomes" id="UP000813463"/>
    </source>
</evidence>
<evidence type="ECO:0000256" key="1">
    <source>
        <dbReference type="ARBA" id="ARBA00004123"/>
    </source>
</evidence>
<dbReference type="PANTHER" id="PTHR22652">
    <property type="entry name" value="NUCLEOPORIN NUP43"/>
    <property type="match status" value="1"/>
</dbReference>
<evidence type="ECO:0000256" key="3">
    <source>
        <dbReference type="ARBA" id="ARBA00022737"/>
    </source>
</evidence>
<accession>A0A9R0JYU9</accession>
<dbReference type="Proteomes" id="UP000813463">
    <property type="component" value="Chromosome 2"/>
</dbReference>
<keyword evidence="2" id="KW-0853">WD repeat</keyword>
<dbReference type="InterPro" id="IPR036322">
    <property type="entry name" value="WD40_repeat_dom_sf"/>
</dbReference>
<sequence>MAVNQFQTQQHQNLQIHRLPQSKFIDAVRWLPPFAAFDKFIVLSLFDPTSSSSTIELHSLDFPDSANPNPILSPLSTFSSPSLSRTSFLKTSQSLIAFSTFSGSLDFLSPNYSSPDEVSLDSLPSLQEKGFHVGPISCIDVLERDCVSVGEDGRVNLVGFGDGKASYRRVFDSDGLVSYSAVKWASPMEFATGGLGCSLQWWDQRRKPGEPALQFKGKWSQKTASGVVHSIDIHPSRKHTCMAGGSSGTVFGWDLRWPQQPIVLSGVGIGERPSNPISESEVWEVQFDCHLQSSNITSMSSSMMPVMMCSEEGILAVLEPGAEPFELLEEPCAINSFDINKQNYSDVICSLEWESLAILSRS</sequence>
<keyword evidence="3" id="KW-0677">Repeat</keyword>
<dbReference type="RefSeq" id="XP_021851460.1">
    <property type="nucleotide sequence ID" value="XM_021995768.2"/>
</dbReference>
<dbReference type="GO" id="GO:0031080">
    <property type="term" value="C:nuclear pore outer ring"/>
    <property type="evidence" value="ECO:0000318"/>
    <property type="project" value="GO_Central"/>
</dbReference>